<evidence type="ECO:0000256" key="3">
    <source>
        <dbReference type="ARBA" id="ARBA00022729"/>
    </source>
</evidence>
<evidence type="ECO:0000256" key="7">
    <source>
        <dbReference type="ARBA" id="ARBA00023180"/>
    </source>
</evidence>
<protein>
    <submittedName>
        <fullName evidence="10">Uncharacterized protein</fullName>
    </submittedName>
</protein>
<dbReference type="InterPro" id="IPR001611">
    <property type="entry name" value="Leu-rich_rpt"/>
</dbReference>
<accession>A0ABR2CPN0</accession>
<keyword evidence="5 9" id="KW-0472">Membrane</keyword>
<feature type="region of interest" description="Disordered" evidence="8">
    <location>
        <begin position="326"/>
        <end position="347"/>
    </location>
</feature>
<dbReference type="Gene3D" id="3.80.10.10">
    <property type="entry name" value="Ribonuclease Inhibitor"/>
    <property type="match status" value="1"/>
</dbReference>
<feature type="transmembrane region" description="Helical" evidence="9">
    <location>
        <begin position="354"/>
        <end position="377"/>
    </location>
</feature>
<dbReference type="PANTHER" id="PTHR48063">
    <property type="entry name" value="LRR RECEPTOR-LIKE KINASE"/>
    <property type="match status" value="1"/>
</dbReference>
<dbReference type="PRINTS" id="PR00019">
    <property type="entry name" value="LEURICHRPT"/>
</dbReference>
<dbReference type="InterPro" id="IPR046956">
    <property type="entry name" value="RLP23-like"/>
</dbReference>
<comment type="caution">
    <text evidence="10">The sequence shown here is derived from an EMBL/GenBank/DDBJ whole genome shotgun (WGS) entry which is preliminary data.</text>
</comment>
<evidence type="ECO:0000313" key="10">
    <source>
        <dbReference type="EMBL" id="KAK8521698.1"/>
    </source>
</evidence>
<evidence type="ECO:0000256" key="6">
    <source>
        <dbReference type="ARBA" id="ARBA00023170"/>
    </source>
</evidence>
<evidence type="ECO:0000256" key="8">
    <source>
        <dbReference type="SAM" id="MobiDB-lite"/>
    </source>
</evidence>
<evidence type="ECO:0000256" key="4">
    <source>
        <dbReference type="ARBA" id="ARBA00022989"/>
    </source>
</evidence>
<dbReference type="Pfam" id="PF00560">
    <property type="entry name" value="LRR_1"/>
    <property type="match status" value="8"/>
</dbReference>
<gene>
    <name evidence="10" type="ORF">V6N12_066286</name>
</gene>
<dbReference type="Proteomes" id="UP001472677">
    <property type="component" value="Unassembled WGS sequence"/>
</dbReference>
<evidence type="ECO:0000313" key="11">
    <source>
        <dbReference type="Proteomes" id="UP001472677"/>
    </source>
</evidence>
<keyword evidence="6" id="KW-0675">Receptor</keyword>
<keyword evidence="7" id="KW-0325">Glycoprotein</keyword>
<dbReference type="SUPFAM" id="SSF52058">
    <property type="entry name" value="L domain-like"/>
    <property type="match status" value="1"/>
</dbReference>
<evidence type="ECO:0000256" key="1">
    <source>
        <dbReference type="ARBA" id="ARBA00004479"/>
    </source>
</evidence>
<dbReference type="PANTHER" id="PTHR48063:SF101">
    <property type="entry name" value="LRR RECEPTOR-LIKE SERINE_THREONINE-PROTEIN KINASE FLS2"/>
    <property type="match status" value="1"/>
</dbReference>
<proteinExistence type="predicted"/>
<keyword evidence="3" id="KW-0732">Signal</keyword>
<name>A0ABR2CPN0_9ROSI</name>
<sequence>MFSGTLSFLCMKEESDLEYLDLSNNLFSGRISDCWSKNRRLSVINLENNNLSGIIPSSLGSVEQLQSLRLRNTSLYGEIPNSLQNCTQLKLLDMGENKLTGVIPSWIGERLQSLIVFRLRSNEFHGDLPSTICQQQFLQVLDLSLNNISGTIPFCLNNFTAMAHLGSSTLTIQSEFMYADTDYTGDIIYLRGSLDDHLLVIWKGVEQKYGKTLRLLKVIDLSCNKLSGEIPKELATLQGVITLNLSRNMLKGSIIGEIGQFISLESLDLSANHLFGEIPQSLSRLSFLSVLDLSNNNLSGKIPLGTQLQSINATSYSENPGLCGAPLRECPGDETPNPPNTGNTKSDEESFEPLWFFTGMTAGFLIRFWGIFGSLLVNRSWRHIYFQMVNKSANWIRLKVALNMAKLHRIL</sequence>
<dbReference type="InterPro" id="IPR032675">
    <property type="entry name" value="LRR_dom_sf"/>
</dbReference>
<reference evidence="10 11" key="1">
    <citation type="journal article" date="2024" name="G3 (Bethesda)">
        <title>Genome assembly of Hibiscus sabdariffa L. provides insights into metabolisms of medicinal natural products.</title>
        <authorList>
            <person name="Kim T."/>
        </authorList>
    </citation>
    <scope>NUCLEOTIDE SEQUENCE [LARGE SCALE GENOMIC DNA]</scope>
    <source>
        <strain evidence="10">TK-2024</strain>
        <tissue evidence="10">Old leaves</tissue>
    </source>
</reference>
<evidence type="ECO:0000256" key="2">
    <source>
        <dbReference type="ARBA" id="ARBA00022692"/>
    </source>
</evidence>
<keyword evidence="11" id="KW-1185">Reference proteome</keyword>
<comment type="subcellular location">
    <subcellularLocation>
        <location evidence="1">Membrane</location>
        <topology evidence="1">Single-pass type I membrane protein</topology>
    </subcellularLocation>
</comment>
<dbReference type="EMBL" id="JBBPBM010000046">
    <property type="protein sequence ID" value="KAK8521698.1"/>
    <property type="molecule type" value="Genomic_DNA"/>
</dbReference>
<organism evidence="10 11">
    <name type="scientific">Hibiscus sabdariffa</name>
    <name type="common">roselle</name>
    <dbReference type="NCBI Taxonomy" id="183260"/>
    <lineage>
        <taxon>Eukaryota</taxon>
        <taxon>Viridiplantae</taxon>
        <taxon>Streptophyta</taxon>
        <taxon>Embryophyta</taxon>
        <taxon>Tracheophyta</taxon>
        <taxon>Spermatophyta</taxon>
        <taxon>Magnoliopsida</taxon>
        <taxon>eudicotyledons</taxon>
        <taxon>Gunneridae</taxon>
        <taxon>Pentapetalae</taxon>
        <taxon>rosids</taxon>
        <taxon>malvids</taxon>
        <taxon>Malvales</taxon>
        <taxon>Malvaceae</taxon>
        <taxon>Malvoideae</taxon>
        <taxon>Hibiscus</taxon>
    </lineage>
</organism>
<evidence type="ECO:0000256" key="9">
    <source>
        <dbReference type="SAM" id="Phobius"/>
    </source>
</evidence>
<keyword evidence="2 9" id="KW-0812">Transmembrane</keyword>
<evidence type="ECO:0000256" key="5">
    <source>
        <dbReference type="ARBA" id="ARBA00023136"/>
    </source>
</evidence>
<keyword evidence="4 9" id="KW-1133">Transmembrane helix</keyword>